<evidence type="ECO:0000256" key="10">
    <source>
        <dbReference type="ARBA" id="ARBA00023239"/>
    </source>
</evidence>
<dbReference type="CDD" id="cd07304">
    <property type="entry name" value="Chorismate_synthase"/>
    <property type="match status" value="1"/>
</dbReference>
<evidence type="ECO:0000256" key="3">
    <source>
        <dbReference type="ARBA" id="ARBA00013036"/>
    </source>
</evidence>
<comment type="catalytic activity">
    <reaction evidence="11">
        <text>5-O-(1-carboxyvinyl)-3-phosphoshikimate = chorismate + phosphate</text>
        <dbReference type="Rhea" id="RHEA:21020"/>
        <dbReference type="ChEBI" id="CHEBI:29748"/>
        <dbReference type="ChEBI" id="CHEBI:43474"/>
        <dbReference type="ChEBI" id="CHEBI:57701"/>
        <dbReference type="EC" id="4.2.3.5"/>
    </reaction>
</comment>
<dbReference type="InterPro" id="IPR035904">
    <property type="entry name" value="Chorismate_synth_AroC_sf"/>
</dbReference>
<evidence type="ECO:0000256" key="7">
    <source>
        <dbReference type="ARBA" id="ARBA00022827"/>
    </source>
</evidence>
<dbReference type="GO" id="GO:0009073">
    <property type="term" value="P:aromatic amino acid family biosynthetic process"/>
    <property type="evidence" value="ECO:0007669"/>
    <property type="project" value="UniProtKB-KW"/>
</dbReference>
<name>A0A9D1KL39_9FIRM</name>
<comment type="subunit">
    <text evidence="11">Homotetramer.</text>
</comment>
<dbReference type="NCBIfam" id="NF003793">
    <property type="entry name" value="PRK05382.1"/>
    <property type="match status" value="1"/>
</dbReference>
<reference evidence="12" key="1">
    <citation type="submission" date="2020-10" db="EMBL/GenBank/DDBJ databases">
        <authorList>
            <person name="Gilroy R."/>
        </authorList>
    </citation>
    <scope>NUCLEOTIDE SEQUENCE</scope>
    <source>
        <strain evidence="12">CHK33-4379</strain>
    </source>
</reference>
<keyword evidence="9 11" id="KW-0057">Aromatic amino acid biosynthesis</keyword>
<dbReference type="PANTHER" id="PTHR21085">
    <property type="entry name" value="CHORISMATE SYNTHASE"/>
    <property type="match status" value="1"/>
</dbReference>
<reference evidence="12" key="2">
    <citation type="journal article" date="2021" name="PeerJ">
        <title>Extensive microbial diversity within the chicken gut microbiome revealed by metagenomics and culture.</title>
        <authorList>
            <person name="Gilroy R."/>
            <person name="Ravi A."/>
            <person name="Getino M."/>
            <person name="Pursley I."/>
            <person name="Horton D.L."/>
            <person name="Alikhan N.F."/>
            <person name="Baker D."/>
            <person name="Gharbi K."/>
            <person name="Hall N."/>
            <person name="Watson M."/>
            <person name="Adriaenssens E.M."/>
            <person name="Foster-Nyarko E."/>
            <person name="Jarju S."/>
            <person name="Secka A."/>
            <person name="Antonio M."/>
            <person name="Oren A."/>
            <person name="Chaudhuri R.R."/>
            <person name="La Ragione R."/>
            <person name="Hildebrand F."/>
            <person name="Pallen M.J."/>
        </authorList>
    </citation>
    <scope>NUCLEOTIDE SEQUENCE</scope>
    <source>
        <strain evidence="12">CHK33-4379</strain>
    </source>
</reference>
<keyword evidence="10 11" id="KW-0456">Lyase</keyword>
<feature type="binding site" evidence="11">
    <location>
        <begin position="125"/>
        <end position="127"/>
    </location>
    <ligand>
        <name>FMN</name>
        <dbReference type="ChEBI" id="CHEBI:58210"/>
    </ligand>
</feature>
<comment type="caution">
    <text evidence="11">Lacks conserved residue(s) required for the propagation of feature annotation.</text>
</comment>
<dbReference type="InterPro" id="IPR000453">
    <property type="entry name" value="Chorismate_synth"/>
</dbReference>
<dbReference type="PIRSF" id="PIRSF001456">
    <property type="entry name" value="Chorismate_synth"/>
    <property type="match status" value="1"/>
</dbReference>
<dbReference type="PANTHER" id="PTHR21085:SF0">
    <property type="entry name" value="CHORISMATE SYNTHASE"/>
    <property type="match status" value="1"/>
</dbReference>
<comment type="function">
    <text evidence="11">Catalyzes the anti-1,4-elimination of the C-3 phosphate and the C-6 proR hydrogen from 5-enolpyruvylshikimate-3-phosphate (EPSP) to yield chorismate, which is the branch point compound that serves as the starting substrate for the three terminal pathways of aromatic amino acid biosynthesis. This reaction introduces a second double bond into the aromatic ring system.</text>
</comment>
<dbReference type="AlphaFoldDB" id="A0A9D1KL39"/>
<keyword evidence="4 11" id="KW-0028">Amino-acid biosynthesis</keyword>
<comment type="pathway">
    <text evidence="1 11">Metabolic intermediate biosynthesis; chorismate biosynthesis; chorismate from D-erythrose 4-phosphate and phosphoenolpyruvate: step 7/7.</text>
</comment>
<evidence type="ECO:0000256" key="4">
    <source>
        <dbReference type="ARBA" id="ARBA00022605"/>
    </source>
</evidence>
<dbReference type="GO" id="GO:0008652">
    <property type="term" value="P:amino acid biosynthetic process"/>
    <property type="evidence" value="ECO:0007669"/>
    <property type="project" value="UniProtKB-KW"/>
</dbReference>
<evidence type="ECO:0000256" key="8">
    <source>
        <dbReference type="ARBA" id="ARBA00022857"/>
    </source>
</evidence>
<keyword evidence="8 11" id="KW-0521">NADP</keyword>
<keyword evidence="6 11" id="KW-0288">FMN</keyword>
<dbReference type="Pfam" id="PF01264">
    <property type="entry name" value="Chorismate_synt"/>
    <property type="match status" value="1"/>
</dbReference>
<organism evidence="12 13">
    <name type="scientific">Candidatus Faeciplasma pullistercoris</name>
    <dbReference type="NCBI Taxonomy" id="2840800"/>
    <lineage>
        <taxon>Bacteria</taxon>
        <taxon>Bacillati</taxon>
        <taxon>Bacillota</taxon>
        <taxon>Clostridia</taxon>
        <taxon>Eubacteriales</taxon>
        <taxon>Oscillospiraceae</taxon>
        <taxon>Oscillospiraceae incertae sedis</taxon>
        <taxon>Candidatus Faeciplasma</taxon>
    </lineage>
</organism>
<evidence type="ECO:0000313" key="13">
    <source>
        <dbReference type="Proteomes" id="UP000824136"/>
    </source>
</evidence>
<comment type="caution">
    <text evidence="12">The sequence shown here is derived from an EMBL/GenBank/DDBJ whole genome shotgun (WGS) entry which is preliminary data.</text>
</comment>
<comment type="similarity">
    <text evidence="2 11">Belongs to the chorismate synthase family.</text>
</comment>
<dbReference type="NCBIfam" id="TIGR00033">
    <property type="entry name" value="aroC"/>
    <property type="match status" value="1"/>
</dbReference>
<comment type="cofactor">
    <cofactor evidence="11">
        <name>FMNH2</name>
        <dbReference type="ChEBI" id="CHEBI:57618"/>
    </cofactor>
    <text evidence="11">Reduced FMN (FMNH(2)).</text>
</comment>
<dbReference type="GO" id="GO:0004107">
    <property type="term" value="F:chorismate synthase activity"/>
    <property type="evidence" value="ECO:0007669"/>
    <property type="project" value="UniProtKB-UniRule"/>
</dbReference>
<dbReference type="SUPFAM" id="SSF103263">
    <property type="entry name" value="Chorismate synthase, AroC"/>
    <property type="match status" value="1"/>
</dbReference>
<dbReference type="Proteomes" id="UP000824136">
    <property type="component" value="Unassembled WGS sequence"/>
</dbReference>
<dbReference type="GO" id="GO:0009423">
    <property type="term" value="P:chorismate biosynthetic process"/>
    <property type="evidence" value="ECO:0007669"/>
    <property type="project" value="UniProtKB-UniRule"/>
</dbReference>
<dbReference type="GO" id="GO:0010181">
    <property type="term" value="F:FMN binding"/>
    <property type="evidence" value="ECO:0007669"/>
    <property type="project" value="TreeGrafter"/>
</dbReference>
<feature type="binding site" evidence="11">
    <location>
        <begin position="296"/>
        <end position="300"/>
    </location>
    <ligand>
        <name>FMN</name>
        <dbReference type="ChEBI" id="CHEBI:58210"/>
    </ligand>
</feature>
<feature type="binding site" evidence="11">
    <location>
        <position position="281"/>
    </location>
    <ligand>
        <name>FMN</name>
        <dbReference type="ChEBI" id="CHEBI:58210"/>
    </ligand>
</feature>
<evidence type="ECO:0000256" key="2">
    <source>
        <dbReference type="ARBA" id="ARBA00008014"/>
    </source>
</evidence>
<sequence length="355" mass="37492">MSSSYGENIRLTIFGQSHSPAIGMTLEGLPAGCEIDFDRLVRFMQRRAPGKNSYSTPRKEGDCPEFLCGVKGNISCGTPLTAIIRNTDTRSGDYSKLRVVPRPGHADYTAEVKYGGNQDYAGGGHFSGRLTAPLCIAGGIILQQLEKMGITVISRIASIGKIPDSGELLLSTADKDFPVVSDVQGEKMKELILKAKSNGDSVGGVVECKVTGLPAGIGDPMFGGMENRISSIVFGIPAVKGIEFGAGFGASELYGSENNDEFAVYGGKIVTMTNNCGGILGGITNGMPLSFRVGFKPTPSISKPQHSVNLETLTSEELIVTGRHDPCIVPRAVPCVEAAAAIAVYDAVLARKREL</sequence>
<evidence type="ECO:0000313" key="12">
    <source>
        <dbReference type="EMBL" id="HIT59047.1"/>
    </source>
</evidence>
<evidence type="ECO:0000256" key="11">
    <source>
        <dbReference type="HAMAP-Rule" id="MF_00300"/>
    </source>
</evidence>
<evidence type="ECO:0000256" key="9">
    <source>
        <dbReference type="ARBA" id="ARBA00023141"/>
    </source>
</evidence>
<dbReference type="Gene3D" id="3.60.150.10">
    <property type="entry name" value="Chorismate synthase AroC"/>
    <property type="match status" value="1"/>
</dbReference>
<evidence type="ECO:0000256" key="5">
    <source>
        <dbReference type="ARBA" id="ARBA00022630"/>
    </source>
</evidence>
<dbReference type="EC" id="4.2.3.5" evidence="3 11"/>
<dbReference type="EMBL" id="DVLL01000019">
    <property type="protein sequence ID" value="HIT59047.1"/>
    <property type="molecule type" value="Genomic_DNA"/>
</dbReference>
<feature type="binding site" evidence="11">
    <location>
        <position position="47"/>
    </location>
    <ligand>
        <name>NADP(+)</name>
        <dbReference type="ChEBI" id="CHEBI:58349"/>
    </ligand>
</feature>
<feature type="binding site" evidence="11">
    <location>
        <position position="323"/>
    </location>
    <ligand>
        <name>FMN</name>
        <dbReference type="ChEBI" id="CHEBI:58210"/>
    </ligand>
</feature>
<protein>
    <recommendedName>
        <fullName evidence="3 11">Chorismate synthase</fullName>
        <shortName evidence="11">CS</shortName>
        <ecNumber evidence="3 11">4.2.3.5</ecNumber>
    </recommendedName>
    <alternativeName>
        <fullName evidence="11">5-enolpyruvylshikimate-3-phosphate phospholyase</fullName>
    </alternativeName>
</protein>
<keyword evidence="5 11" id="KW-0285">Flavoprotein</keyword>
<evidence type="ECO:0000256" key="1">
    <source>
        <dbReference type="ARBA" id="ARBA00005044"/>
    </source>
</evidence>
<dbReference type="GO" id="GO:0005829">
    <property type="term" value="C:cytosol"/>
    <property type="evidence" value="ECO:0007669"/>
    <property type="project" value="TreeGrafter"/>
</dbReference>
<accession>A0A9D1KL39</accession>
<evidence type="ECO:0000256" key="6">
    <source>
        <dbReference type="ARBA" id="ARBA00022643"/>
    </source>
</evidence>
<dbReference type="HAMAP" id="MF_00300">
    <property type="entry name" value="Chorismate_synth"/>
    <property type="match status" value="1"/>
</dbReference>
<proteinExistence type="inferred from homology"/>
<keyword evidence="7 11" id="KW-0274">FAD</keyword>
<gene>
    <name evidence="11 12" type="primary">aroC</name>
    <name evidence="12" type="ORF">IAC39_05005</name>
</gene>